<comment type="caution">
    <text evidence="2">The sequence shown here is derived from an EMBL/GenBank/DDBJ whole genome shotgun (WGS) entry which is preliminary data.</text>
</comment>
<evidence type="ECO:0000313" key="2">
    <source>
        <dbReference type="EMBL" id="KAF9469338.1"/>
    </source>
</evidence>
<evidence type="ECO:0000256" key="1">
    <source>
        <dbReference type="SAM" id="MobiDB-lite"/>
    </source>
</evidence>
<feature type="compositionally biased region" description="Basic and acidic residues" evidence="1">
    <location>
        <begin position="126"/>
        <end position="143"/>
    </location>
</feature>
<dbReference type="EMBL" id="MU150230">
    <property type="protein sequence ID" value="KAF9469338.1"/>
    <property type="molecule type" value="Genomic_DNA"/>
</dbReference>
<evidence type="ECO:0000313" key="3">
    <source>
        <dbReference type="Proteomes" id="UP000807353"/>
    </source>
</evidence>
<dbReference type="Proteomes" id="UP000807353">
    <property type="component" value="Unassembled WGS sequence"/>
</dbReference>
<sequence length="226" mass="25486">MPFFENTKGTVTINDSTMTDVKGNMHHNDHSKHVTNHGSHNATTHNVTNSHNNSSRVEKGNRNQYYNHMENRQVYAGLNYVNVRGKPTASRSATGLPHSPPARVGGKPAERVQPQNVEQKMPQSPPDRERGSQNHLEEQRRTAYEQNPWRGGNYMPAEDARPAYGNAEYTSQEGYGMNVDPQPEYPSPPRMPSPDRRSRNPFYAAAQQPPKEPSFEEFTSSAWGTK</sequence>
<accession>A0A9P5YG57</accession>
<protein>
    <submittedName>
        <fullName evidence="2">Uncharacterized protein</fullName>
    </submittedName>
</protein>
<feature type="compositionally biased region" description="Polar residues" evidence="1">
    <location>
        <begin position="113"/>
        <end position="122"/>
    </location>
</feature>
<proteinExistence type="predicted"/>
<keyword evidence="3" id="KW-1185">Reference proteome</keyword>
<name>A0A9P5YG57_9AGAR</name>
<gene>
    <name evidence="2" type="ORF">BDZ94DRAFT_375360</name>
</gene>
<feature type="region of interest" description="Disordered" evidence="1">
    <location>
        <begin position="87"/>
        <end position="226"/>
    </location>
</feature>
<dbReference type="AlphaFoldDB" id="A0A9P5YG57"/>
<feature type="region of interest" description="Disordered" evidence="1">
    <location>
        <begin position="24"/>
        <end position="59"/>
    </location>
</feature>
<feature type="compositionally biased region" description="Polar residues" evidence="1">
    <location>
        <begin position="217"/>
        <end position="226"/>
    </location>
</feature>
<feature type="compositionally biased region" description="Low complexity" evidence="1">
    <location>
        <begin position="39"/>
        <end position="55"/>
    </location>
</feature>
<reference evidence="2" key="1">
    <citation type="submission" date="2020-11" db="EMBL/GenBank/DDBJ databases">
        <authorList>
            <consortium name="DOE Joint Genome Institute"/>
            <person name="Ahrendt S."/>
            <person name="Riley R."/>
            <person name="Andreopoulos W."/>
            <person name="Labutti K."/>
            <person name="Pangilinan J."/>
            <person name="Ruiz-Duenas F.J."/>
            <person name="Barrasa J.M."/>
            <person name="Sanchez-Garcia M."/>
            <person name="Camarero S."/>
            <person name="Miyauchi S."/>
            <person name="Serrano A."/>
            <person name="Linde D."/>
            <person name="Babiker R."/>
            <person name="Drula E."/>
            <person name="Ayuso-Fernandez I."/>
            <person name="Pacheco R."/>
            <person name="Padilla G."/>
            <person name="Ferreira P."/>
            <person name="Barriuso J."/>
            <person name="Kellner H."/>
            <person name="Castanera R."/>
            <person name="Alfaro M."/>
            <person name="Ramirez L."/>
            <person name="Pisabarro A.G."/>
            <person name="Kuo A."/>
            <person name="Tritt A."/>
            <person name="Lipzen A."/>
            <person name="He G."/>
            <person name="Yan M."/>
            <person name="Ng V."/>
            <person name="Cullen D."/>
            <person name="Martin F."/>
            <person name="Rosso M.-N."/>
            <person name="Henrissat B."/>
            <person name="Hibbett D."/>
            <person name="Martinez A.T."/>
            <person name="Grigoriev I.V."/>
        </authorList>
    </citation>
    <scope>NUCLEOTIDE SEQUENCE</scope>
    <source>
        <strain evidence="2">CBS 247.69</strain>
    </source>
</reference>
<feature type="compositionally biased region" description="Pro residues" evidence="1">
    <location>
        <begin position="183"/>
        <end position="192"/>
    </location>
</feature>
<organism evidence="2 3">
    <name type="scientific">Collybia nuda</name>
    <dbReference type="NCBI Taxonomy" id="64659"/>
    <lineage>
        <taxon>Eukaryota</taxon>
        <taxon>Fungi</taxon>
        <taxon>Dikarya</taxon>
        <taxon>Basidiomycota</taxon>
        <taxon>Agaricomycotina</taxon>
        <taxon>Agaricomycetes</taxon>
        <taxon>Agaricomycetidae</taxon>
        <taxon>Agaricales</taxon>
        <taxon>Tricholomatineae</taxon>
        <taxon>Clitocybaceae</taxon>
        <taxon>Collybia</taxon>
    </lineage>
</organism>